<proteinExistence type="predicted"/>
<name>A0A074RVV8_9AGAM</name>
<dbReference type="CDD" id="cd00229">
    <property type="entry name" value="SGNH_hydrolase"/>
    <property type="match status" value="1"/>
</dbReference>
<dbReference type="InterPro" id="IPR036514">
    <property type="entry name" value="SGNH_hydro_sf"/>
</dbReference>
<evidence type="ECO:0000313" key="1">
    <source>
        <dbReference type="EMBL" id="KEP49460.1"/>
    </source>
</evidence>
<accession>A0A074RVV8</accession>
<dbReference type="PANTHER" id="PTHR34407">
    <property type="entry name" value="EXPRESSED PROTEIN"/>
    <property type="match status" value="1"/>
</dbReference>
<dbReference type="Gene3D" id="1.20.1280.50">
    <property type="match status" value="1"/>
</dbReference>
<evidence type="ECO:0000313" key="2">
    <source>
        <dbReference type="Proteomes" id="UP000027456"/>
    </source>
</evidence>
<dbReference type="GO" id="GO:0016787">
    <property type="term" value="F:hydrolase activity"/>
    <property type="evidence" value="ECO:0007669"/>
    <property type="project" value="UniProtKB-KW"/>
</dbReference>
<keyword evidence="1" id="KW-0378">Hydrolase</keyword>
<reference evidence="1 2" key="1">
    <citation type="submission" date="2013-12" db="EMBL/GenBank/DDBJ databases">
        <authorList>
            <person name="Cubeta M."/>
            <person name="Pakala S."/>
            <person name="Fedorova N."/>
            <person name="Thomas E."/>
            <person name="Dean R."/>
            <person name="Jabaji S."/>
            <person name="Neate S."/>
            <person name="Toda T."/>
            <person name="Tavantzis S."/>
            <person name="Vilgalys R."/>
            <person name="Bharathan N."/>
            <person name="Pakala S."/>
            <person name="Losada L.S."/>
            <person name="Zafar N."/>
            <person name="Nierman W."/>
        </authorList>
    </citation>
    <scope>NUCLEOTIDE SEQUENCE [LARGE SCALE GENOMIC DNA]</scope>
    <source>
        <strain evidence="1 2">123E</strain>
    </source>
</reference>
<comment type="caution">
    <text evidence="1">The sequence shown here is derived from an EMBL/GenBank/DDBJ whole genome shotgun (WGS) entry which is preliminary data.</text>
</comment>
<dbReference type="PANTHER" id="PTHR34407:SF1">
    <property type="entry name" value="SGNH HYDROLASE-TYPE ESTERASE DOMAIN-CONTAINING PROTEIN"/>
    <property type="match status" value="1"/>
</dbReference>
<dbReference type="SUPFAM" id="SSF52266">
    <property type="entry name" value="SGNH hydrolase"/>
    <property type="match status" value="1"/>
</dbReference>
<dbReference type="HOGENOM" id="CLU_284148_0_0_1"/>
<dbReference type="EMBL" id="AZST01000361">
    <property type="protein sequence ID" value="KEP49460.1"/>
    <property type="molecule type" value="Genomic_DNA"/>
</dbReference>
<dbReference type="OrthoDB" id="544608at2759"/>
<keyword evidence="2" id="KW-1185">Reference proteome</keyword>
<dbReference type="AlphaFoldDB" id="A0A074RVV8"/>
<dbReference type="Proteomes" id="UP000027456">
    <property type="component" value="Unassembled WGS sequence"/>
</dbReference>
<gene>
    <name evidence="1" type="ORF">V565_100070</name>
</gene>
<organism evidence="1 2">
    <name type="scientific">Rhizoctonia solani 123E</name>
    <dbReference type="NCBI Taxonomy" id="1423351"/>
    <lineage>
        <taxon>Eukaryota</taxon>
        <taxon>Fungi</taxon>
        <taxon>Dikarya</taxon>
        <taxon>Basidiomycota</taxon>
        <taxon>Agaricomycotina</taxon>
        <taxon>Agaricomycetes</taxon>
        <taxon>Cantharellales</taxon>
        <taxon>Ceratobasidiaceae</taxon>
        <taxon>Rhizoctonia</taxon>
    </lineage>
</organism>
<dbReference type="Gene3D" id="3.40.50.1110">
    <property type="entry name" value="SGNH hydrolase"/>
    <property type="match status" value="1"/>
</dbReference>
<dbReference type="STRING" id="1423351.A0A074RVV8"/>
<protein>
    <submittedName>
        <fullName evidence="1">GDSL-like lipase/acylhydrolase family protein</fullName>
    </submittedName>
</protein>
<sequence length="1094" mass="121300">MIAELDSATALVQDALRRYREACSSIQKSYLERTLDGIPPELSSQAKSAVSWARNSSPSIVPLNVLPADLITRIFETFVAVNPCVVKSQTRGYREDPDISFPNSNKPIILSHVCSRWREIAINTRSLWSHIDLSPYPPIAETVITRAEIYAERAGQSLLEVHIVDPTTYGELTKDGRLIHLLASIAGRVKSLKFETNHTSSSGDFCHKVLQNCFAFGAPGILKQIALECNSMNHNSFFIHPVDNPIEDRRVMGSVALNLPQDTIDALLLTVPVMKLNGLFLSWSSKAYHDLTELRLTGKSGFIAESTVLGILKKSPRLRVLKFDIMIDDHLPEGTIISPAFLEDLEILIVGSVHEEPLARFLRLLAPGTKPLTLSLDRAAETLHFTDPEIQKFFSRSNVANLCGSGFSGLEHVFELLGLVPNPRVMVLHHFSTVAAYDDEGDAMSVTYELPVTEVHLDALYLLDCGEYDPCYAVDILDLIESYHVQKDNMNRFPSPSGSNDRVDPVSYNGIEMQKYHDDEITEQERDGLLDSSVSYRHREGTPRTRRTLSRRRIPHAQCSCIVFLSLILFALLFALFGPSDRLRSYIPDKPSDSTNTTGPIVEDVCGCGTAPFGSALCTTYSAPALERSRLYTGTGARTRRFLDVARQRPVKVGILGGSVSACHGVDTDSMGKSCYARRIVDWMRERLYGGKEDGVVAVNGAIGGMDSSYYAFCGTHHVPFDVDLLILEFDVNDQPFLNYTIYFDQLLRIALGFPNQPAVLVVGAWGPQLSFDTGYMDPSVTHLPAVQYYDVPYISIKPLLYVHHLRYAHTVGETFWTKDYVHPNAAGHKVLGDLTIAYLEKQLCLLNTFGVLNETQIGGGALEATFGHEPLNGTDSFSLVRLPPSPELVHNRTDDGEKTDIAYPLLPDPKERISTLRLETPYTVPPTIIGQALSELFSPWKPDAPLHTPPSPHPFCADANDENHPLTPSGKYGGSHGWVKHLAHGDKHSYAADQVGARIVVEVKTAEGRVAVFYFRSEKYSPGVAECWVDDNRKGAVRLHGHWEKKMNVPSVAYIDSLVSPGDHYVTCEVVEETANPEAEKPHHFRIIAVMAT</sequence>